<dbReference type="AlphaFoldDB" id="A0AAD5R6Z9"/>
<gene>
    <name evidence="1" type="ORF">KIN20_032501</name>
</gene>
<evidence type="ECO:0000313" key="2">
    <source>
        <dbReference type="Proteomes" id="UP001196413"/>
    </source>
</evidence>
<accession>A0AAD5R6Z9</accession>
<evidence type="ECO:0000313" key="1">
    <source>
        <dbReference type="EMBL" id="KAJ1370711.1"/>
    </source>
</evidence>
<organism evidence="1 2">
    <name type="scientific">Parelaphostrongylus tenuis</name>
    <name type="common">Meningeal worm</name>
    <dbReference type="NCBI Taxonomy" id="148309"/>
    <lineage>
        <taxon>Eukaryota</taxon>
        <taxon>Metazoa</taxon>
        <taxon>Ecdysozoa</taxon>
        <taxon>Nematoda</taxon>
        <taxon>Chromadorea</taxon>
        <taxon>Rhabditida</taxon>
        <taxon>Rhabditina</taxon>
        <taxon>Rhabditomorpha</taxon>
        <taxon>Strongyloidea</taxon>
        <taxon>Metastrongylidae</taxon>
        <taxon>Parelaphostrongylus</taxon>
    </lineage>
</organism>
<proteinExistence type="predicted"/>
<name>A0AAD5R6Z9_PARTN</name>
<sequence length="181" mass="20812">MSSSQMLFDTLKQQVAFQIVNMMLKVAVAPQNYIDKSGRYWEIGGAAPLVGSLVRRARRPSHKRCTPFDWKSFVKESRSTRPMYCCPQHTTGLICENIANARQHPSKRLSFNNIRDRTNHELIYSAEYKTASQQRSENFTAETRRPSVSMRAFLKQVKSNAFLEVPPRNSTVIYELCAECE</sequence>
<keyword evidence="2" id="KW-1185">Reference proteome</keyword>
<comment type="caution">
    <text evidence="1">The sequence shown here is derived from an EMBL/GenBank/DDBJ whole genome shotgun (WGS) entry which is preliminary data.</text>
</comment>
<dbReference type="Proteomes" id="UP001196413">
    <property type="component" value="Unassembled WGS sequence"/>
</dbReference>
<dbReference type="EMBL" id="JAHQIW010006839">
    <property type="protein sequence ID" value="KAJ1370711.1"/>
    <property type="molecule type" value="Genomic_DNA"/>
</dbReference>
<reference evidence="1" key="1">
    <citation type="submission" date="2021-06" db="EMBL/GenBank/DDBJ databases">
        <title>Parelaphostrongylus tenuis whole genome reference sequence.</title>
        <authorList>
            <person name="Garwood T.J."/>
            <person name="Larsen P.A."/>
            <person name="Fountain-Jones N.M."/>
            <person name="Garbe J.R."/>
            <person name="Macchietto M.G."/>
            <person name="Kania S.A."/>
            <person name="Gerhold R.W."/>
            <person name="Richards J.E."/>
            <person name="Wolf T.M."/>
        </authorList>
    </citation>
    <scope>NUCLEOTIDE SEQUENCE</scope>
    <source>
        <strain evidence="1">MNPRO001-30</strain>
        <tissue evidence="1">Meninges</tissue>
    </source>
</reference>
<protein>
    <submittedName>
        <fullName evidence="1">Uncharacterized protein</fullName>
    </submittedName>
</protein>